<evidence type="ECO:0000313" key="3">
    <source>
        <dbReference type="EMBL" id="MCO6418475.1"/>
    </source>
</evidence>
<gene>
    <name evidence="3" type="ORF">JYK14_20240</name>
</gene>
<accession>A0ABT1D953</accession>
<name>A0ABT1D953_9PROT</name>
<dbReference type="RefSeq" id="WP_252955106.1">
    <property type="nucleotide sequence ID" value="NZ_JAFIRR010000134.1"/>
</dbReference>
<dbReference type="InterPro" id="IPR006076">
    <property type="entry name" value="FAD-dep_OxRdtase"/>
</dbReference>
<dbReference type="Gene3D" id="3.30.9.10">
    <property type="entry name" value="D-Amino Acid Oxidase, subunit A, domain 2"/>
    <property type="match status" value="1"/>
</dbReference>
<comment type="caution">
    <text evidence="3">The sequence shown here is derived from an EMBL/GenBank/DDBJ whole genome shotgun (WGS) entry which is preliminary data.</text>
</comment>
<feature type="domain" description="FAD dependent oxidoreductase" evidence="2">
    <location>
        <begin position="21"/>
        <end position="361"/>
    </location>
</feature>
<dbReference type="Gene3D" id="3.50.50.60">
    <property type="entry name" value="FAD/NAD(P)-binding domain"/>
    <property type="match status" value="1"/>
</dbReference>
<dbReference type="Pfam" id="PF01266">
    <property type="entry name" value="DAO"/>
    <property type="match status" value="1"/>
</dbReference>
<evidence type="ECO:0000259" key="2">
    <source>
        <dbReference type="Pfam" id="PF01266"/>
    </source>
</evidence>
<evidence type="ECO:0000313" key="4">
    <source>
        <dbReference type="Proteomes" id="UP001523392"/>
    </source>
</evidence>
<protein>
    <submittedName>
        <fullName evidence="3">FAD-binding oxidoreductase</fullName>
    </submittedName>
</protein>
<sequence length="387" mass="40819">MAVDQPGAPPFHAAMRDESFDAIVVGGGLVGAAIAWGLQRQGLAAVLLDEGDVAFRASRGNFGLVWVQSKGLGAPWYQRWTRASAGAWPGLAAELAERTGAEIGLAQPGGVHLCLGEAEFEERASRMARMQAEAGNAGFDYRMIGAAELREMLPGLGPAVTGASWTPYDGHANPLRLLHALHRAFVAAGGAYVPEAKVTEGEAAPHDFAVLAGGRRFVAPRIVLAAGLGNAALAPLFGLSAPVRPQRGQVLVTERAAELLPMPVTTIRQTQEGSLMMGDSMEEVGFDLRQKPEVMREIARRAVLSFPWIGRLNLVRAWSALRVMAPDGLPIYDQSARYPGAFTANCHSGVTLAGAHAHLLAPMIAAGALDPALDPFTAGRFDVRAAS</sequence>
<dbReference type="SUPFAM" id="SSF51905">
    <property type="entry name" value="FAD/NAD(P)-binding domain"/>
    <property type="match status" value="1"/>
</dbReference>
<dbReference type="PANTHER" id="PTHR13847:SF287">
    <property type="entry name" value="FAD-DEPENDENT OXIDOREDUCTASE DOMAIN-CONTAINING PROTEIN 1"/>
    <property type="match status" value="1"/>
</dbReference>
<proteinExistence type="predicted"/>
<keyword evidence="1" id="KW-0560">Oxidoreductase</keyword>
<evidence type="ECO:0000256" key="1">
    <source>
        <dbReference type="ARBA" id="ARBA00023002"/>
    </source>
</evidence>
<dbReference type="Proteomes" id="UP001523392">
    <property type="component" value="Unassembled WGS sequence"/>
</dbReference>
<dbReference type="PRINTS" id="PR00420">
    <property type="entry name" value="RNGMNOXGNASE"/>
</dbReference>
<dbReference type="EMBL" id="JAFIRR010000134">
    <property type="protein sequence ID" value="MCO6418475.1"/>
    <property type="molecule type" value="Genomic_DNA"/>
</dbReference>
<organism evidence="3 4">
    <name type="scientific">Siccirubricoccus soli</name>
    <dbReference type="NCBI Taxonomy" id="2899147"/>
    <lineage>
        <taxon>Bacteria</taxon>
        <taxon>Pseudomonadati</taxon>
        <taxon>Pseudomonadota</taxon>
        <taxon>Alphaproteobacteria</taxon>
        <taxon>Acetobacterales</taxon>
        <taxon>Roseomonadaceae</taxon>
        <taxon>Siccirubricoccus</taxon>
    </lineage>
</organism>
<keyword evidence="4" id="KW-1185">Reference proteome</keyword>
<dbReference type="InterPro" id="IPR036188">
    <property type="entry name" value="FAD/NAD-bd_sf"/>
</dbReference>
<reference evidence="3 4" key="1">
    <citation type="submission" date="2021-12" db="EMBL/GenBank/DDBJ databases">
        <title>Siccirubricoccus leaddurans sp. nov., a high concentration Zn2+ tolerance bacterium.</title>
        <authorList>
            <person name="Cao Y."/>
        </authorList>
    </citation>
    <scope>NUCLEOTIDE SEQUENCE [LARGE SCALE GENOMIC DNA]</scope>
    <source>
        <strain evidence="3 4">KC 17139</strain>
    </source>
</reference>
<dbReference type="SUPFAM" id="SSF54373">
    <property type="entry name" value="FAD-linked reductases, C-terminal domain"/>
    <property type="match status" value="1"/>
</dbReference>
<dbReference type="PANTHER" id="PTHR13847">
    <property type="entry name" value="SARCOSINE DEHYDROGENASE-RELATED"/>
    <property type="match status" value="1"/>
</dbReference>